<evidence type="ECO:0000313" key="2">
    <source>
        <dbReference type="Proteomes" id="UP000814140"/>
    </source>
</evidence>
<keyword evidence="2" id="KW-1185">Reference proteome</keyword>
<name>A0ACB8TJR5_9AGAM</name>
<comment type="caution">
    <text evidence="1">The sequence shown here is derived from an EMBL/GenBank/DDBJ whole genome shotgun (WGS) entry which is preliminary data.</text>
</comment>
<dbReference type="Proteomes" id="UP000814140">
    <property type="component" value="Unassembled WGS sequence"/>
</dbReference>
<reference evidence="1" key="2">
    <citation type="journal article" date="2022" name="New Phytol.">
        <title>Evolutionary transition to the ectomycorrhizal habit in the genomes of a hyperdiverse lineage of mushroom-forming fungi.</title>
        <authorList>
            <person name="Looney B."/>
            <person name="Miyauchi S."/>
            <person name="Morin E."/>
            <person name="Drula E."/>
            <person name="Courty P.E."/>
            <person name="Kohler A."/>
            <person name="Kuo A."/>
            <person name="LaButti K."/>
            <person name="Pangilinan J."/>
            <person name="Lipzen A."/>
            <person name="Riley R."/>
            <person name="Andreopoulos W."/>
            <person name="He G."/>
            <person name="Johnson J."/>
            <person name="Nolan M."/>
            <person name="Tritt A."/>
            <person name="Barry K.W."/>
            <person name="Grigoriev I.V."/>
            <person name="Nagy L.G."/>
            <person name="Hibbett D."/>
            <person name="Henrissat B."/>
            <person name="Matheny P.B."/>
            <person name="Labbe J."/>
            <person name="Martin F.M."/>
        </authorList>
    </citation>
    <scope>NUCLEOTIDE SEQUENCE</scope>
    <source>
        <strain evidence="1">HHB10654</strain>
    </source>
</reference>
<reference evidence="1" key="1">
    <citation type="submission" date="2021-03" db="EMBL/GenBank/DDBJ databases">
        <authorList>
            <consortium name="DOE Joint Genome Institute"/>
            <person name="Ahrendt S."/>
            <person name="Looney B.P."/>
            <person name="Miyauchi S."/>
            <person name="Morin E."/>
            <person name="Drula E."/>
            <person name="Courty P.E."/>
            <person name="Chicoki N."/>
            <person name="Fauchery L."/>
            <person name="Kohler A."/>
            <person name="Kuo A."/>
            <person name="Labutti K."/>
            <person name="Pangilinan J."/>
            <person name="Lipzen A."/>
            <person name="Riley R."/>
            <person name="Andreopoulos W."/>
            <person name="He G."/>
            <person name="Johnson J."/>
            <person name="Barry K.W."/>
            <person name="Grigoriev I.V."/>
            <person name="Nagy L."/>
            <person name="Hibbett D."/>
            <person name="Henrissat B."/>
            <person name="Matheny P.B."/>
            <person name="Labbe J."/>
            <person name="Martin F."/>
        </authorList>
    </citation>
    <scope>NUCLEOTIDE SEQUENCE</scope>
    <source>
        <strain evidence="1">HHB10654</strain>
    </source>
</reference>
<evidence type="ECO:0000313" key="1">
    <source>
        <dbReference type="EMBL" id="KAI0068704.1"/>
    </source>
</evidence>
<accession>A0ACB8TJR5</accession>
<sequence>MSLRPEREFLKSPSPASSESSMSSSHDHQWHHATHQPHAYQHPAPAYHRPVQSLPPLRAFLRREGLSPDFEPPASQSASCYASESDARAVARADALQRTLRAAAYRQPPAHTSTPYGPAGVLAHKRSLNRPVESSHRSECTDRCCIDSDRHMHTAPAKKLTYGMHIPPLVAPHHASSYSYPALSPYSHPGHPLARYPVSHHTSAIDDQDTRVVKKSVSYQNRASSATNPADKPSASERAPKTSPLKRKLPEDFEDEDDEVHDHDAMHVDRPDTRQSPAMGPPAITENNEGSVNMDPQSHTAAPGKVKAPIRQKKTPSMGRSDAAGGSPPAAASPQSSEDNEGGSSDSEDRSSSEPIEYLTPDGVKLEVKELPVKYDTKEWLKHVERSPDSGKAQWRCTWETMKNGSPMPCDYSSKKHLVKRHIEATHLRIKRFQCTWCGKTFTQRSNVAGCHLNTHTGQSPHGCEFCGEHFKDPSKRHKHMTRHHGYRPSKGKKKFKADPSVQAVSAHESIAPWTVADNGKSPATK</sequence>
<proteinExistence type="predicted"/>
<gene>
    <name evidence="1" type="ORF">BV25DRAFT_1817613</name>
</gene>
<protein>
    <submittedName>
        <fullName evidence="1">Uncharacterized protein</fullName>
    </submittedName>
</protein>
<organism evidence="1 2">
    <name type="scientific">Artomyces pyxidatus</name>
    <dbReference type="NCBI Taxonomy" id="48021"/>
    <lineage>
        <taxon>Eukaryota</taxon>
        <taxon>Fungi</taxon>
        <taxon>Dikarya</taxon>
        <taxon>Basidiomycota</taxon>
        <taxon>Agaricomycotina</taxon>
        <taxon>Agaricomycetes</taxon>
        <taxon>Russulales</taxon>
        <taxon>Auriscalpiaceae</taxon>
        <taxon>Artomyces</taxon>
    </lineage>
</organism>
<dbReference type="EMBL" id="MU277187">
    <property type="protein sequence ID" value="KAI0068704.1"/>
    <property type="molecule type" value="Genomic_DNA"/>
</dbReference>